<proteinExistence type="predicted"/>
<evidence type="ECO:0000313" key="3">
    <source>
        <dbReference type="Proteomes" id="UP000004459"/>
    </source>
</evidence>
<reference evidence="2 3" key="1">
    <citation type="submission" date="2011-08" db="EMBL/GenBank/DDBJ databases">
        <authorList>
            <person name="Weinstock G."/>
            <person name="Sodergren E."/>
            <person name="Clifton S."/>
            <person name="Fulton L."/>
            <person name="Fulton B."/>
            <person name="Courtney L."/>
            <person name="Fronick C."/>
            <person name="Harrison M."/>
            <person name="Strong C."/>
            <person name="Farmer C."/>
            <person name="Delahaunty K."/>
            <person name="Markovic C."/>
            <person name="Hall O."/>
            <person name="Minx P."/>
            <person name="Tomlinson C."/>
            <person name="Mitreva M."/>
            <person name="Hou S."/>
            <person name="Chen J."/>
            <person name="Wollam A."/>
            <person name="Pepin K.H."/>
            <person name="Johnson M."/>
            <person name="Bhonagiri V."/>
            <person name="Zhang X."/>
            <person name="Suruliraj S."/>
            <person name="Warren W."/>
            <person name="Chinwalla A."/>
            <person name="Mardis E.R."/>
            <person name="Wilson R.K."/>
        </authorList>
    </citation>
    <scope>NUCLEOTIDE SEQUENCE [LARGE SCALE GENOMIC DNA]</scope>
    <source>
        <strain evidence="2 3">ATCC 29863</strain>
    </source>
</reference>
<gene>
    <name evidence="2" type="ORF">HMPREF0372_03159</name>
</gene>
<comment type="caution">
    <text evidence="2">The sequence shown here is derived from an EMBL/GenBank/DDBJ whole genome shotgun (WGS) entry which is preliminary data.</text>
</comment>
<evidence type="ECO:0000313" key="2">
    <source>
        <dbReference type="EMBL" id="EHM42362.1"/>
    </source>
</evidence>
<dbReference type="HOGENOM" id="CLU_3290018_0_0_9"/>
<name>G9YUE5_FLAPL</name>
<sequence>MRALSSQPRPLRRPPARQVNRLSVSQKGIGFDGYQIRSPF</sequence>
<protein>
    <submittedName>
        <fullName evidence="2">Uncharacterized protein</fullName>
    </submittedName>
</protein>
<dbReference type="EMBL" id="AGCK01000255">
    <property type="protein sequence ID" value="EHM42362.1"/>
    <property type="molecule type" value="Genomic_DNA"/>
</dbReference>
<dbReference type="AlphaFoldDB" id="G9YUE5"/>
<organism evidence="2 3">
    <name type="scientific">Flavonifractor plautii ATCC 29863</name>
    <dbReference type="NCBI Taxonomy" id="411475"/>
    <lineage>
        <taxon>Bacteria</taxon>
        <taxon>Bacillati</taxon>
        <taxon>Bacillota</taxon>
        <taxon>Clostridia</taxon>
        <taxon>Eubacteriales</taxon>
        <taxon>Oscillospiraceae</taxon>
        <taxon>Flavonifractor</taxon>
    </lineage>
</organism>
<evidence type="ECO:0000256" key="1">
    <source>
        <dbReference type="SAM" id="MobiDB-lite"/>
    </source>
</evidence>
<dbReference type="Proteomes" id="UP000004459">
    <property type="component" value="Unassembled WGS sequence"/>
</dbReference>
<feature type="region of interest" description="Disordered" evidence="1">
    <location>
        <begin position="1"/>
        <end position="22"/>
    </location>
</feature>
<accession>G9YUE5</accession>